<protein>
    <submittedName>
        <fullName evidence="1">Uncharacterized protein</fullName>
    </submittedName>
</protein>
<sequence length="121" mass="13015">MVLQCVPSHLSQPAPRSSRTRSGWAELLSGFAEEASRLDGIHCWSRVAVKAASAQAVAAPGIVGIRKIHPLLCSPALKASSVQRHCKSKPRNPALVTVELSETMKRYVRTLSSQVSRSSLA</sequence>
<accession>A0ACB7TK66</accession>
<comment type="caution">
    <text evidence="1">The sequence shown here is derived from an EMBL/GenBank/DDBJ whole genome shotgun (WGS) entry which is preliminary data.</text>
</comment>
<proteinExistence type="predicted"/>
<dbReference type="EMBL" id="CM023481">
    <property type="protein sequence ID" value="KAH6946491.1"/>
    <property type="molecule type" value="Genomic_DNA"/>
</dbReference>
<reference evidence="1" key="1">
    <citation type="submission" date="2020-05" db="EMBL/GenBank/DDBJ databases">
        <title>Large-scale comparative analyses of tick genomes elucidate their genetic diversity and vector capacities.</title>
        <authorList>
            <person name="Jia N."/>
            <person name="Wang J."/>
            <person name="Shi W."/>
            <person name="Du L."/>
            <person name="Sun Y."/>
            <person name="Zhan W."/>
            <person name="Jiang J."/>
            <person name="Wang Q."/>
            <person name="Zhang B."/>
            <person name="Ji P."/>
            <person name="Sakyi L.B."/>
            <person name="Cui X."/>
            <person name="Yuan T."/>
            <person name="Jiang B."/>
            <person name="Yang W."/>
            <person name="Lam T.T.-Y."/>
            <person name="Chang Q."/>
            <person name="Ding S."/>
            <person name="Wang X."/>
            <person name="Zhu J."/>
            <person name="Ruan X."/>
            <person name="Zhao L."/>
            <person name="Wei J."/>
            <person name="Que T."/>
            <person name="Du C."/>
            <person name="Cheng J."/>
            <person name="Dai P."/>
            <person name="Han X."/>
            <person name="Huang E."/>
            <person name="Gao Y."/>
            <person name="Liu J."/>
            <person name="Shao H."/>
            <person name="Ye R."/>
            <person name="Li L."/>
            <person name="Wei W."/>
            <person name="Wang X."/>
            <person name="Wang C."/>
            <person name="Yang T."/>
            <person name="Huo Q."/>
            <person name="Li W."/>
            <person name="Guo W."/>
            <person name="Chen H."/>
            <person name="Zhou L."/>
            <person name="Ni X."/>
            <person name="Tian J."/>
            <person name="Zhou Y."/>
            <person name="Sheng Y."/>
            <person name="Liu T."/>
            <person name="Pan Y."/>
            <person name="Xia L."/>
            <person name="Li J."/>
            <person name="Zhao F."/>
            <person name="Cao W."/>
        </authorList>
    </citation>
    <scope>NUCLEOTIDE SEQUENCE</scope>
    <source>
        <strain evidence="1">Hyas-2018</strain>
    </source>
</reference>
<evidence type="ECO:0000313" key="2">
    <source>
        <dbReference type="Proteomes" id="UP000821845"/>
    </source>
</evidence>
<gene>
    <name evidence="1" type="ORF">HPB50_013747</name>
</gene>
<dbReference type="Proteomes" id="UP000821845">
    <property type="component" value="Chromosome 1"/>
</dbReference>
<keyword evidence="2" id="KW-1185">Reference proteome</keyword>
<name>A0ACB7TK66_HYAAI</name>
<evidence type="ECO:0000313" key="1">
    <source>
        <dbReference type="EMBL" id="KAH6946491.1"/>
    </source>
</evidence>
<organism evidence="1 2">
    <name type="scientific">Hyalomma asiaticum</name>
    <name type="common">Tick</name>
    <dbReference type="NCBI Taxonomy" id="266040"/>
    <lineage>
        <taxon>Eukaryota</taxon>
        <taxon>Metazoa</taxon>
        <taxon>Ecdysozoa</taxon>
        <taxon>Arthropoda</taxon>
        <taxon>Chelicerata</taxon>
        <taxon>Arachnida</taxon>
        <taxon>Acari</taxon>
        <taxon>Parasitiformes</taxon>
        <taxon>Ixodida</taxon>
        <taxon>Ixodoidea</taxon>
        <taxon>Ixodidae</taxon>
        <taxon>Hyalomminae</taxon>
        <taxon>Hyalomma</taxon>
    </lineage>
</organism>